<evidence type="ECO:0000313" key="9">
    <source>
        <dbReference type="EMBL" id="BAF60614.1"/>
    </source>
</evidence>
<dbReference type="GO" id="GO:0003995">
    <property type="term" value="F:acyl-CoA dehydrogenase activity"/>
    <property type="evidence" value="ECO:0007669"/>
    <property type="project" value="TreeGrafter"/>
</dbReference>
<dbReference type="AlphaFoldDB" id="A5CZI0"/>
<keyword evidence="4 5" id="KW-0274">FAD</keyword>
<feature type="domain" description="Acyl-CoA dehydrogenase/oxidase C-terminal" evidence="6">
    <location>
        <begin position="216"/>
        <end position="362"/>
    </location>
</feature>
<dbReference type="Pfam" id="PF02771">
    <property type="entry name" value="Acyl-CoA_dh_N"/>
    <property type="match status" value="1"/>
</dbReference>
<protein>
    <submittedName>
        <fullName evidence="9">Acyl-CoA dehydrogenases</fullName>
    </submittedName>
</protein>
<evidence type="ECO:0000313" key="10">
    <source>
        <dbReference type="Proteomes" id="UP000006556"/>
    </source>
</evidence>
<dbReference type="STRING" id="370438.PTH_2433"/>
<dbReference type="Proteomes" id="UP000006556">
    <property type="component" value="Chromosome"/>
</dbReference>
<proteinExistence type="inferred from homology"/>
<evidence type="ECO:0000256" key="1">
    <source>
        <dbReference type="ARBA" id="ARBA00001974"/>
    </source>
</evidence>
<comment type="similarity">
    <text evidence="2 5">Belongs to the acyl-CoA dehydrogenase family.</text>
</comment>
<dbReference type="EMBL" id="AP009389">
    <property type="protein sequence ID" value="BAF60614.1"/>
    <property type="molecule type" value="Genomic_DNA"/>
</dbReference>
<feature type="domain" description="Acyl-CoA dehydrogenase/oxidase N-terminal" evidence="8">
    <location>
        <begin position="6"/>
        <end position="109"/>
    </location>
</feature>
<keyword evidence="3 5" id="KW-0285">Flavoprotein</keyword>
<organism evidence="9 10">
    <name type="scientific">Pelotomaculum thermopropionicum (strain DSM 13744 / JCM 10971 / SI)</name>
    <dbReference type="NCBI Taxonomy" id="370438"/>
    <lineage>
        <taxon>Bacteria</taxon>
        <taxon>Bacillati</taxon>
        <taxon>Bacillota</taxon>
        <taxon>Clostridia</taxon>
        <taxon>Eubacteriales</taxon>
        <taxon>Desulfotomaculaceae</taxon>
        <taxon>Pelotomaculum</taxon>
    </lineage>
</organism>
<dbReference type="Pfam" id="PF02770">
    <property type="entry name" value="Acyl-CoA_dh_M"/>
    <property type="match status" value="1"/>
</dbReference>
<dbReference type="PIRSF" id="PIRSF016578">
    <property type="entry name" value="HsaA"/>
    <property type="match status" value="1"/>
</dbReference>
<dbReference type="PANTHER" id="PTHR43884:SF12">
    <property type="entry name" value="ISOVALERYL-COA DEHYDROGENASE, MITOCHONDRIAL-RELATED"/>
    <property type="match status" value="1"/>
</dbReference>
<gene>
    <name evidence="9" type="primary">CaiA</name>
    <name evidence="9" type="ordered locus">PTH_2433</name>
</gene>
<keyword evidence="5" id="KW-0560">Oxidoreductase</keyword>
<evidence type="ECO:0000256" key="5">
    <source>
        <dbReference type="RuleBase" id="RU362125"/>
    </source>
</evidence>
<feature type="domain" description="Acyl-CoA oxidase/dehydrogenase middle" evidence="7">
    <location>
        <begin position="114"/>
        <end position="204"/>
    </location>
</feature>
<evidence type="ECO:0000259" key="7">
    <source>
        <dbReference type="Pfam" id="PF02770"/>
    </source>
</evidence>
<dbReference type="InterPro" id="IPR013786">
    <property type="entry name" value="AcylCoA_DH/ox_N"/>
</dbReference>
<sequence length="366" mass="39520">MDFQFTEEQLLIKNSIREFAEENAENEDSYAVVKRLADIDFLGIFFPEIYGGAGSDFTSFIIAVEELAKVSASAAVVYANHCCLAENAIYQWGSDELKEEYLSKLCRGEKIGGFAFSEGSLNTDWLLINTTAERQGGYYILNGKKTYVVNAQPQSLFIVVAKTGEKEYSSFVVEGDAGGVTVGPAHAKMGLEGVCVTDITLENVKVPAANLIGTPGQGLAIAAGVLGLQNVALAAIAVGISQTALEKSISYAKERVQFGRPIIKFEALQVMVGKMAAYTEAARLLTYKAASLRDQGEDFVQAGEMARYIAQTAGEQTCIDAVQIHGGYGYSKDLGIDALYRDMKGISLFDTSEKPIILQIARKSIT</sequence>
<comment type="cofactor">
    <cofactor evidence="1 5">
        <name>FAD</name>
        <dbReference type="ChEBI" id="CHEBI:57692"/>
    </cofactor>
</comment>
<dbReference type="InterPro" id="IPR036250">
    <property type="entry name" value="AcylCo_DH-like_C"/>
</dbReference>
<evidence type="ECO:0000256" key="2">
    <source>
        <dbReference type="ARBA" id="ARBA00009347"/>
    </source>
</evidence>
<accession>A5CZI0</accession>
<dbReference type="PANTHER" id="PTHR43884">
    <property type="entry name" value="ACYL-COA DEHYDROGENASE"/>
    <property type="match status" value="1"/>
</dbReference>
<dbReference type="InterPro" id="IPR046373">
    <property type="entry name" value="Acyl-CoA_Oxase/DH_mid-dom_sf"/>
</dbReference>
<dbReference type="Gene3D" id="2.40.110.10">
    <property type="entry name" value="Butyryl-CoA Dehydrogenase, subunit A, domain 2"/>
    <property type="match status" value="1"/>
</dbReference>
<evidence type="ECO:0000259" key="8">
    <source>
        <dbReference type="Pfam" id="PF02771"/>
    </source>
</evidence>
<reference evidence="10" key="1">
    <citation type="journal article" date="2008" name="Genome Res.">
        <title>The genome of Pelotomaculum thermopropionicum reveals niche-associated evolution in anaerobic microbiota.</title>
        <authorList>
            <person name="Kosaka T."/>
            <person name="Kato S."/>
            <person name="Shimoyama T."/>
            <person name="Ishii S."/>
            <person name="Abe T."/>
            <person name="Watanabe K."/>
        </authorList>
    </citation>
    <scope>NUCLEOTIDE SEQUENCE [LARGE SCALE GENOMIC DNA]</scope>
    <source>
        <strain evidence="10">DSM 13744 / JCM 10971 / SI</strain>
    </source>
</reference>
<dbReference type="InterPro" id="IPR037069">
    <property type="entry name" value="AcylCoA_DH/ox_N_sf"/>
</dbReference>
<dbReference type="KEGG" id="pth:PTH_2433"/>
<dbReference type="Gene3D" id="1.10.540.10">
    <property type="entry name" value="Acyl-CoA dehydrogenase/oxidase, N-terminal domain"/>
    <property type="match status" value="1"/>
</dbReference>
<dbReference type="SUPFAM" id="SSF47203">
    <property type="entry name" value="Acyl-CoA dehydrogenase C-terminal domain-like"/>
    <property type="match status" value="1"/>
</dbReference>
<evidence type="ECO:0000259" key="6">
    <source>
        <dbReference type="Pfam" id="PF00441"/>
    </source>
</evidence>
<dbReference type="Pfam" id="PF00441">
    <property type="entry name" value="Acyl-CoA_dh_1"/>
    <property type="match status" value="1"/>
</dbReference>
<dbReference type="eggNOG" id="COG1960">
    <property type="taxonomic scope" value="Bacteria"/>
</dbReference>
<evidence type="ECO:0000256" key="3">
    <source>
        <dbReference type="ARBA" id="ARBA00022630"/>
    </source>
</evidence>
<dbReference type="SUPFAM" id="SSF56645">
    <property type="entry name" value="Acyl-CoA dehydrogenase NM domain-like"/>
    <property type="match status" value="1"/>
</dbReference>
<dbReference type="HOGENOM" id="CLU_018204_0_1_9"/>
<keyword evidence="10" id="KW-1185">Reference proteome</keyword>
<dbReference type="GO" id="GO:0050660">
    <property type="term" value="F:flavin adenine dinucleotide binding"/>
    <property type="evidence" value="ECO:0007669"/>
    <property type="project" value="InterPro"/>
</dbReference>
<evidence type="ECO:0000256" key="4">
    <source>
        <dbReference type="ARBA" id="ARBA00022827"/>
    </source>
</evidence>
<dbReference type="InterPro" id="IPR009075">
    <property type="entry name" value="AcylCo_DH/oxidase_C"/>
</dbReference>
<dbReference type="InterPro" id="IPR006091">
    <property type="entry name" value="Acyl-CoA_Oxase/DH_mid-dom"/>
</dbReference>
<dbReference type="InterPro" id="IPR009100">
    <property type="entry name" value="AcylCoA_DH/oxidase_NM_dom_sf"/>
</dbReference>
<dbReference type="Gene3D" id="1.20.140.10">
    <property type="entry name" value="Butyryl-CoA Dehydrogenase, subunit A, domain 3"/>
    <property type="match status" value="1"/>
</dbReference>
<name>A5CZI0_PELTS</name>